<comment type="caution">
    <text evidence="5">The sequence shown here is derived from an EMBL/GenBank/DDBJ whole genome shotgun (WGS) entry which is preliminary data.</text>
</comment>
<feature type="repeat" description="ANK" evidence="3">
    <location>
        <begin position="176"/>
        <end position="208"/>
    </location>
</feature>
<dbReference type="EMBL" id="CANTFM010001496">
    <property type="protein sequence ID" value="CAI5740282.1"/>
    <property type="molecule type" value="Genomic_DNA"/>
</dbReference>
<dbReference type="InterPro" id="IPR002110">
    <property type="entry name" value="Ankyrin_rpt"/>
</dbReference>
<evidence type="ECO:0000313" key="5">
    <source>
        <dbReference type="EMBL" id="CAI5740282.1"/>
    </source>
</evidence>
<evidence type="ECO:0000256" key="3">
    <source>
        <dbReference type="PROSITE-ProRule" id="PRU00023"/>
    </source>
</evidence>
<organism evidence="5 6">
    <name type="scientific">Peronospora destructor</name>
    <dbReference type="NCBI Taxonomy" id="86335"/>
    <lineage>
        <taxon>Eukaryota</taxon>
        <taxon>Sar</taxon>
        <taxon>Stramenopiles</taxon>
        <taxon>Oomycota</taxon>
        <taxon>Peronosporomycetes</taxon>
        <taxon>Peronosporales</taxon>
        <taxon>Peronosporaceae</taxon>
        <taxon>Peronospora</taxon>
    </lineage>
</organism>
<keyword evidence="4" id="KW-0175">Coiled coil</keyword>
<name>A0AAV0UTS7_9STRA</name>
<dbReference type="PROSITE" id="PS50088">
    <property type="entry name" value="ANK_REPEAT"/>
    <property type="match status" value="2"/>
</dbReference>
<proteinExistence type="predicted"/>
<reference evidence="5" key="1">
    <citation type="submission" date="2022-12" db="EMBL/GenBank/DDBJ databases">
        <authorList>
            <person name="Webb A."/>
        </authorList>
    </citation>
    <scope>NUCLEOTIDE SEQUENCE</scope>
    <source>
        <strain evidence="5">Pd1</strain>
    </source>
</reference>
<feature type="repeat" description="ANK" evidence="3">
    <location>
        <begin position="45"/>
        <end position="77"/>
    </location>
</feature>
<dbReference type="PROSITE" id="PS50297">
    <property type="entry name" value="ANK_REP_REGION"/>
    <property type="match status" value="2"/>
</dbReference>
<dbReference type="Pfam" id="PF12796">
    <property type="entry name" value="Ank_2"/>
    <property type="match status" value="2"/>
</dbReference>
<dbReference type="PANTHER" id="PTHR24198:SF165">
    <property type="entry name" value="ANKYRIN REPEAT-CONTAINING PROTEIN-RELATED"/>
    <property type="match status" value="1"/>
</dbReference>
<gene>
    <name evidence="5" type="ORF">PDE001_LOCUS7451</name>
</gene>
<accession>A0AAV0UTS7</accession>
<evidence type="ECO:0000256" key="4">
    <source>
        <dbReference type="SAM" id="Coils"/>
    </source>
</evidence>
<dbReference type="InterPro" id="IPR036770">
    <property type="entry name" value="Ankyrin_rpt-contain_sf"/>
</dbReference>
<feature type="coiled-coil region" evidence="4">
    <location>
        <begin position="295"/>
        <end position="322"/>
    </location>
</feature>
<protein>
    <submittedName>
        <fullName evidence="5">Uncharacterized protein</fullName>
    </submittedName>
</protein>
<evidence type="ECO:0000256" key="1">
    <source>
        <dbReference type="ARBA" id="ARBA00022737"/>
    </source>
</evidence>
<dbReference type="PANTHER" id="PTHR24198">
    <property type="entry name" value="ANKYRIN REPEAT AND PROTEIN KINASE DOMAIN-CONTAINING PROTEIN"/>
    <property type="match status" value="1"/>
</dbReference>
<sequence length="488" mass="54183">MSKELQEALDGFFLAAEYGRSDVIKALADYSGGHFSLDDVVDPVTGRSPLHVAVANGKKDALRVLLAAGFSPDHQSKKLEGKDQGNRSAYALAQDLKDEDLVLVFHQFLIQQIAANDMQSVNQLLTAGVDVSVTDVATGGSLLHWAVSCQALDVMKDLLEKEDVQRLKLVDARNGEGATPMHLACHANQVECVKMLLAYHADVSLRGDEGLSKDKTALELATKPEVVELLSQYCKDTDGNDKIEESRLDGETENERNVKKNEGNLCPLTTTTGKQRGWSRACVHEVQNGKLLLQLEEKDLLVNQLKNTIETLVHELQESQMVGDERVILNYVRKLRNEKMIIQSQLEDGRELIKDQQQQLNSLREEIRQMSSIDKQLETDHDSLSHTSDCTTSSTAGCLPDSIINPEMGVLEFHQLEKYLDEGYTGPDKSKGEALNMDAWTSKAQREQEAFSQYVEQHGSDIWSTVWSLIWTGAGETADADDEIVMTV</sequence>
<dbReference type="Proteomes" id="UP001162029">
    <property type="component" value="Unassembled WGS sequence"/>
</dbReference>
<keyword evidence="6" id="KW-1185">Reference proteome</keyword>
<evidence type="ECO:0000256" key="2">
    <source>
        <dbReference type="ARBA" id="ARBA00023043"/>
    </source>
</evidence>
<feature type="coiled-coil region" evidence="4">
    <location>
        <begin position="346"/>
        <end position="380"/>
    </location>
</feature>
<keyword evidence="2 3" id="KW-0040">ANK repeat</keyword>
<dbReference type="SMART" id="SM00248">
    <property type="entry name" value="ANK"/>
    <property type="match status" value="4"/>
</dbReference>
<dbReference type="AlphaFoldDB" id="A0AAV0UTS7"/>
<dbReference type="Gene3D" id="1.25.40.20">
    <property type="entry name" value="Ankyrin repeat-containing domain"/>
    <property type="match status" value="2"/>
</dbReference>
<dbReference type="SUPFAM" id="SSF48403">
    <property type="entry name" value="Ankyrin repeat"/>
    <property type="match status" value="1"/>
</dbReference>
<evidence type="ECO:0000313" key="6">
    <source>
        <dbReference type="Proteomes" id="UP001162029"/>
    </source>
</evidence>
<keyword evidence="1" id="KW-0677">Repeat</keyword>